<proteinExistence type="predicted"/>
<evidence type="ECO:0000313" key="2">
    <source>
        <dbReference type="EMBL" id="MFC4330821.1"/>
    </source>
</evidence>
<evidence type="ECO:0000259" key="1">
    <source>
        <dbReference type="Pfam" id="PF21962"/>
    </source>
</evidence>
<sequence>MTRPLPDTSAHGDLAAVVIRTDYEDAVAWQAVRAALEAPDEFGEPESWIVDDPAWAGAGVDEVLAAVAADEHLNDTVTVVFLADTTTMRSPLQPLLAVTTFTREDCEDDEEYTALTEFGRAFRTEPAGVHAISANLELANMDFQDFSAGAAAAPEQVFRADWRTAD</sequence>
<name>A0ABV8TKB6_9ACTN</name>
<gene>
    <name evidence="2" type="ORF">ACFPC0_24140</name>
</gene>
<feature type="domain" description="DUF6924" evidence="1">
    <location>
        <begin position="16"/>
        <end position="160"/>
    </location>
</feature>
<dbReference type="EMBL" id="JBHSDP010000024">
    <property type="protein sequence ID" value="MFC4330821.1"/>
    <property type="molecule type" value="Genomic_DNA"/>
</dbReference>
<dbReference type="RefSeq" id="WP_381741875.1">
    <property type="nucleotide sequence ID" value="NZ_JBHSDP010000024.1"/>
</dbReference>
<organism evidence="2 3">
    <name type="scientific">Streptomyces andamanensis</name>
    <dbReference type="NCBI Taxonomy" id="1565035"/>
    <lineage>
        <taxon>Bacteria</taxon>
        <taxon>Bacillati</taxon>
        <taxon>Actinomycetota</taxon>
        <taxon>Actinomycetes</taxon>
        <taxon>Kitasatosporales</taxon>
        <taxon>Streptomycetaceae</taxon>
        <taxon>Streptomyces</taxon>
    </lineage>
</organism>
<reference evidence="3" key="1">
    <citation type="journal article" date="2019" name="Int. J. Syst. Evol. Microbiol.">
        <title>The Global Catalogue of Microorganisms (GCM) 10K type strain sequencing project: providing services to taxonomists for standard genome sequencing and annotation.</title>
        <authorList>
            <consortium name="The Broad Institute Genomics Platform"/>
            <consortium name="The Broad Institute Genome Sequencing Center for Infectious Disease"/>
            <person name="Wu L."/>
            <person name="Ma J."/>
        </authorList>
    </citation>
    <scope>NUCLEOTIDE SEQUENCE [LARGE SCALE GENOMIC DNA]</scope>
    <source>
        <strain evidence="3">PCU 347</strain>
    </source>
</reference>
<protein>
    <submittedName>
        <fullName evidence="2">DUF6924 domain-containing protein</fullName>
    </submittedName>
</protein>
<comment type="caution">
    <text evidence="2">The sequence shown here is derived from an EMBL/GenBank/DDBJ whole genome shotgun (WGS) entry which is preliminary data.</text>
</comment>
<dbReference type="InterPro" id="IPR053832">
    <property type="entry name" value="DUF6924"/>
</dbReference>
<accession>A0ABV8TKB6</accession>
<keyword evidence="3" id="KW-1185">Reference proteome</keyword>
<evidence type="ECO:0000313" key="3">
    <source>
        <dbReference type="Proteomes" id="UP001595824"/>
    </source>
</evidence>
<dbReference type="Proteomes" id="UP001595824">
    <property type="component" value="Unassembled WGS sequence"/>
</dbReference>
<dbReference type="Pfam" id="PF21962">
    <property type="entry name" value="DUF6924"/>
    <property type="match status" value="1"/>
</dbReference>